<comment type="caution">
    <text evidence="2">The sequence shown here is derived from an EMBL/GenBank/DDBJ whole genome shotgun (WGS) entry which is preliminary data.</text>
</comment>
<dbReference type="EMBL" id="JAZDUA010000238">
    <property type="protein sequence ID" value="KAK7863144.1"/>
    <property type="molecule type" value="Genomic_DNA"/>
</dbReference>
<feature type="signal peptide" evidence="1">
    <location>
        <begin position="1"/>
        <end position="22"/>
    </location>
</feature>
<organism evidence="2 3">
    <name type="scientific">Gryllus longicercus</name>
    <dbReference type="NCBI Taxonomy" id="2509291"/>
    <lineage>
        <taxon>Eukaryota</taxon>
        <taxon>Metazoa</taxon>
        <taxon>Ecdysozoa</taxon>
        <taxon>Arthropoda</taxon>
        <taxon>Hexapoda</taxon>
        <taxon>Insecta</taxon>
        <taxon>Pterygota</taxon>
        <taxon>Neoptera</taxon>
        <taxon>Polyneoptera</taxon>
        <taxon>Orthoptera</taxon>
        <taxon>Ensifera</taxon>
        <taxon>Gryllidea</taxon>
        <taxon>Grylloidea</taxon>
        <taxon>Gryllidae</taxon>
        <taxon>Gryllinae</taxon>
        <taxon>Gryllus</taxon>
    </lineage>
</organism>
<reference evidence="2 3" key="1">
    <citation type="submission" date="2024-03" db="EMBL/GenBank/DDBJ databases">
        <title>The genome assembly and annotation of the cricket Gryllus longicercus Weissman &amp; Gray.</title>
        <authorList>
            <person name="Szrajer S."/>
            <person name="Gray D."/>
            <person name="Ylla G."/>
        </authorList>
    </citation>
    <scope>NUCLEOTIDE SEQUENCE [LARGE SCALE GENOMIC DNA]</scope>
    <source>
        <strain evidence="2">DAG 2021-001</strain>
        <tissue evidence="2">Whole body minus gut</tissue>
    </source>
</reference>
<gene>
    <name evidence="2" type="ORF">R5R35_012760</name>
</gene>
<dbReference type="AlphaFoldDB" id="A0AAN9Z4Y1"/>
<keyword evidence="1" id="KW-0732">Signal</keyword>
<proteinExistence type="predicted"/>
<evidence type="ECO:0000313" key="3">
    <source>
        <dbReference type="Proteomes" id="UP001378592"/>
    </source>
</evidence>
<sequence>MAPTYASRWLLVMTVLHVVVNAQDDDTRYVEIFPGKCYVHDEIIISKLELHPQGDDTISSQITGILSLANQLPCETQIYRYVYYWAPVGAIEMNVTSSLESAQSAAGPELESMGLPVQCPVPPGDYPLEWAPAARSIMSGSKGRGRMVLGFDAFDRAGDRKLASCRFSVSIKRDD</sequence>
<name>A0AAN9Z4Y1_9ORTH</name>
<accession>A0AAN9Z4Y1</accession>
<evidence type="ECO:0000313" key="2">
    <source>
        <dbReference type="EMBL" id="KAK7863144.1"/>
    </source>
</evidence>
<feature type="chain" id="PRO_5042872094" evidence="1">
    <location>
        <begin position="23"/>
        <end position="175"/>
    </location>
</feature>
<keyword evidence="3" id="KW-1185">Reference proteome</keyword>
<protein>
    <submittedName>
        <fullName evidence="2">Uncharacterized protein</fullName>
    </submittedName>
</protein>
<evidence type="ECO:0000256" key="1">
    <source>
        <dbReference type="SAM" id="SignalP"/>
    </source>
</evidence>
<dbReference type="Proteomes" id="UP001378592">
    <property type="component" value="Unassembled WGS sequence"/>
</dbReference>